<name>A0A699T0E8_TANCI</name>
<accession>A0A699T0E8</accession>
<proteinExistence type="predicted"/>
<feature type="non-terminal residue" evidence="1">
    <location>
        <position position="40"/>
    </location>
</feature>
<comment type="caution">
    <text evidence="1">The sequence shown here is derived from an EMBL/GenBank/DDBJ whole genome shotgun (WGS) entry which is preliminary data.</text>
</comment>
<dbReference type="EMBL" id="BKCJ011200672">
    <property type="protein sequence ID" value="GFD02818.1"/>
    <property type="molecule type" value="Genomic_DNA"/>
</dbReference>
<organism evidence="1">
    <name type="scientific">Tanacetum cinerariifolium</name>
    <name type="common">Dalmatian daisy</name>
    <name type="synonym">Chrysanthemum cinerariifolium</name>
    <dbReference type="NCBI Taxonomy" id="118510"/>
    <lineage>
        <taxon>Eukaryota</taxon>
        <taxon>Viridiplantae</taxon>
        <taxon>Streptophyta</taxon>
        <taxon>Embryophyta</taxon>
        <taxon>Tracheophyta</taxon>
        <taxon>Spermatophyta</taxon>
        <taxon>Magnoliopsida</taxon>
        <taxon>eudicotyledons</taxon>
        <taxon>Gunneridae</taxon>
        <taxon>Pentapetalae</taxon>
        <taxon>asterids</taxon>
        <taxon>campanulids</taxon>
        <taxon>Asterales</taxon>
        <taxon>Asteraceae</taxon>
        <taxon>Asteroideae</taxon>
        <taxon>Anthemideae</taxon>
        <taxon>Anthemidinae</taxon>
        <taxon>Tanacetum</taxon>
    </lineage>
</organism>
<dbReference type="AlphaFoldDB" id="A0A699T0E8"/>
<evidence type="ECO:0000313" key="1">
    <source>
        <dbReference type="EMBL" id="GFD02818.1"/>
    </source>
</evidence>
<sequence length="40" mass="4368">MESSGGASTTGCGPVEMLPCRTWLRVSRKPCKGEQENIDR</sequence>
<gene>
    <name evidence="1" type="ORF">Tci_874787</name>
</gene>
<reference evidence="1" key="1">
    <citation type="journal article" date="2019" name="Sci. Rep.">
        <title>Draft genome of Tanacetum cinerariifolium, the natural source of mosquito coil.</title>
        <authorList>
            <person name="Yamashiro T."/>
            <person name="Shiraishi A."/>
            <person name="Satake H."/>
            <person name="Nakayama K."/>
        </authorList>
    </citation>
    <scope>NUCLEOTIDE SEQUENCE</scope>
</reference>
<protein>
    <submittedName>
        <fullName evidence="1">Uncharacterized protein</fullName>
    </submittedName>
</protein>